<dbReference type="EMBL" id="CAMPGE010020438">
    <property type="protein sequence ID" value="CAI2378682.1"/>
    <property type="molecule type" value="Genomic_DNA"/>
</dbReference>
<accession>A0AAD2D3F5</accession>
<sequence>MYGLGRLLHKRVTTAGGNYLRRWPDTPRILVFGPPNVPTEKLSQRLAIDLGVPIISMEKEFERVQKMAGRKEYDHPFYTKVKEILDEGDQDTITKEKIGLKLLRIAEYAQEGFILNDFPHSVADAESLEELGGGMNAFVHLNMPELFLAQIESAKYECGDCGAVYQREDVIDEETGITQNANYPEDGFCDNCGSIHIRPATDPEAFENALQAYSQRKEELLDFYNYLGLLVDIDLRKGGLEDYERVKSNLQFNIKF</sequence>
<protein>
    <recommendedName>
        <fullName evidence="3">Adenylate kinase</fullName>
    </recommendedName>
</protein>
<dbReference type="Gene3D" id="3.40.50.300">
    <property type="entry name" value="P-loop containing nucleotide triphosphate hydrolases"/>
    <property type="match status" value="1"/>
</dbReference>
<dbReference type="Proteomes" id="UP001295684">
    <property type="component" value="Unassembled WGS sequence"/>
</dbReference>
<dbReference type="InterPro" id="IPR027417">
    <property type="entry name" value="P-loop_NTPase"/>
</dbReference>
<keyword evidence="2" id="KW-1185">Reference proteome</keyword>
<evidence type="ECO:0008006" key="3">
    <source>
        <dbReference type="Google" id="ProtNLM"/>
    </source>
</evidence>
<comment type="caution">
    <text evidence="1">The sequence shown here is derived from an EMBL/GenBank/DDBJ whole genome shotgun (WGS) entry which is preliminary data.</text>
</comment>
<reference evidence="1" key="1">
    <citation type="submission" date="2023-07" db="EMBL/GenBank/DDBJ databases">
        <authorList>
            <consortium name="AG Swart"/>
            <person name="Singh M."/>
            <person name="Singh A."/>
            <person name="Seah K."/>
            <person name="Emmerich C."/>
        </authorList>
    </citation>
    <scope>NUCLEOTIDE SEQUENCE</scope>
    <source>
        <strain evidence="1">DP1</strain>
    </source>
</reference>
<proteinExistence type="predicted"/>
<dbReference type="AlphaFoldDB" id="A0AAD2D3F5"/>
<gene>
    <name evidence="1" type="ORF">ECRASSUSDP1_LOCUS20081</name>
</gene>
<organism evidence="1 2">
    <name type="scientific">Euplotes crassus</name>
    <dbReference type="NCBI Taxonomy" id="5936"/>
    <lineage>
        <taxon>Eukaryota</taxon>
        <taxon>Sar</taxon>
        <taxon>Alveolata</taxon>
        <taxon>Ciliophora</taxon>
        <taxon>Intramacronucleata</taxon>
        <taxon>Spirotrichea</taxon>
        <taxon>Hypotrichia</taxon>
        <taxon>Euplotida</taxon>
        <taxon>Euplotidae</taxon>
        <taxon>Moneuplotes</taxon>
    </lineage>
</organism>
<evidence type="ECO:0000313" key="2">
    <source>
        <dbReference type="Proteomes" id="UP001295684"/>
    </source>
</evidence>
<name>A0AAD2D3F5_EUPCR</name>
<evidence type="ECO:0000313" key="1">
    <source>
        <dbReference type="EMBL" id="CAI2378682.1"/>
    </source>
</evidence>